<evidence type="ECO:0000313" key="1">
    <source>
        <dbReference type="EMBL" id="MCW8088367.1"/>
    </source>
</evidence>
<reference evidence="1 2" key="1">
    <citation type="submission" date="2022-10" db="EMBL/GenBank/DDBJ databases">
        <title>Roseococcus glaciei nov., sp. nov., isolated from glacier.</title>
        <authorList>
            <person name="Liu Q."/>
            <person name="Xin Y.-H."/>
        </authorList>
    </citation>
    <scope>NUCLEOTIDE SEQUENCE [LARGE SCALE GENOMIC DNA]</scope>
    <source>
        <strain evidence="1 2">MDT2-1-1</strain>
    </source>
</reference>
<evidence type="ECO:0000313" key="2">
    <source>
        <dbReference type="Proteomes" id="UP001526430"/>
    </source>
</evidence>
<proteinExistence type="predicted"/>
<gene>
    <name evidence="1" type="ORF">OF850_22560</name>
</gene>
<dbReference type="Pfam" id="PF09939">
    <property type="entry name" value="DUF2171"/>
    <property type="match status" value="1"/>
</dbReference>
<name>A0ABT3P1S9_9PROT</name>
<dbReference type="EMBL" id="JAPFQI010000035">
    <property type="protein sequence ID" value="MCW8088367.1"/>
    <property type="molecule type" value="Genomic_DNA"/>
</dbReference>
<dbReference type="RefSeq" id="WP_301592575.1">
    <property type="nucleotide sequence ID" value="NZ_JAPFQI010000035.1"/>
</dbReference>
<keyword evidence="2" id="KW-1185">Reference proteome</keyword>
<dbReference type="Proteomes" id="UP001526430">
    <property type="component" value="Unassembled WGS sequence"/>
</dbReference>
<accession>A0ABT3P1S9</accession>
<dbReference type="InterPro" id="IPR018684">
    <property type="entry name" value="DUF2171"/>
</dbReference>
<comment type="caution">
    <text evidence="1">The sequence shown here is derived from an EMBL/GenBank/DDBJ whole genome shotgun (WGS) entry which is preliminary data.</text>
</comment>
<organism evidence="1 2">
    <name type="scientific">Sabulicella glaciei</name>
    <dbReference type="NCBI Taxonomy" id="2984948"/>
    <lineage>
        <taxon>Bacteria</taxon>
        <taxon>Pseudomonadati</taxon>
        <taxon>Pseudomonadota</taxon>
        <taxon>Alphaproteobacteria</taxon>
        <taxon>Acetobacterales</taxon>
        <taxon>Acetobacteraceae</taxon>
        <taxon>Sabulicella</taxon>
    </lineage>
</organism>
<protein>
    <submittedName>
        <fullName evidence="1">DUF2171 domain-containing protein</fullName>
    </submittedName>
</protein>
<sequence>MIHGITEHMEILGSDGGLVGRVDKVEGDRIKLTKDSDPHHAGHHHTLPLSAVQSTEGGKLTLQMTASEALSKLQKQMG</sequence>